<dbReference type="OMA" id="QCKIANV"/>
<dbReference type="AlphaFoldDB" id="E2BNR8"/>
<protein>
    <submittedName>
        <fullName evidence="1">Uncharacterized protein</fullName>
    </submittedName>
</protein>
<dbReference type="EMBL" id="GL449451">
    <property type="protein sequence ID" value="EFN82662.1"/>
    <property type="molecule type" value="Genomic_DNA"/>
</dbReference>
<evidence type="ECO:0000313" key="1">
    <source>
        <dbReference type="EMBL" id="EFN82662.1"/>
    </source>
</evidence>
<dbReference type="InParanoid" id="E2BNR8"/>
<dbReference type="Proteomes" id="UP000008237">
    <property type="component" value="Unassembled WGS sequence"/>
</dbReference>
<feature type="non-terminal residue" evidence="1">
    <location>
        <position position="92"/>
    </location>
</feature>
<gene>
    <name evidence="1" type="ORF">EAI_11776</name>
</gene>
<keyword evidence="2" id="KW-1185">Reference proteome</keyword>
<dbReference type="PANTHER" id="PTHR33053">
    <property type="entry name" value="PROTEIN, PUTATIVE-RELATED"/>
    <property type="match status" value="1"/>
</dbReference>
<dbReference type="OrthoDB" id="7699050at2759"/>
<feature type="non-terminal residue" evidence="1">
    <location>
        <position position="1"/>
    </location>
</feature>
<accession>E2BNR8</accession>
<evidence type="ECO:0000313" key="2">
    <source>
        <dbReference type="Proteomes" id="UP000008237"/>
    </source>
</evidence>
<sequence length="92" mass="10201">IDINTDGCSLDKSSTIQIWPIQCRLVNMRNIKPIVVGIYKGAHKPNDPVAFFEKLIADVTALISKGGVYFRVSLLPIKLRSFITDAPARAFI</sequence>
<organism evidence="2">
    <name type="scientific">Harpegnathos saltator</name>
    <name type="common">Jerdon's jumping ant</name>
    <dbReference type="NCBI Taxonomy" id="610380"/>
    <lineage>
        <taxon>Eukaryota</taxon>
        <taxon>Metazoa</taxon>
        <taxon>Ecdysozoa</taxon>
        <taxon>Arthropoda</taxon>
        <taxon>Hexapoda</taxon>
        <taxon>Insecta</taxon>
        <taxon>Pterygota</taxon>
        <taxon>Neoptera</taxon>
        <taxon>Endopterygota</taxon>
        <taxon>Hymenoptera</taxon>
        <taxon>Apocrita</taxon>
        <taxon>Aculeata</taxon>
        <taxon>Formicoidea</taxon>
        <taxon>Formicidae</taxon>
        <taxon>Ponerinae</taxon>
        <taxon>Ponerini</taxon>
        <taxon>Harpegnathos</taxon>
    </lineage>
</organism>
<reference evidence="1 2" key="1">
    <citation type="journal article" date="2010" name="Science">
        <title>Genomic comparison of the ants Camponotus floridanus and Harpegnathos saltator.</title>
        <authorList>
            <person name="Bonasio R."/>
            <person name="Zhang G."/>
            <person name="Ye C."/>
            <person name="Mutti N.S."/>
            <person name="Fang X."/>
            <person name="Qin N."/>
            <person name="Donahue G."/>
            <person name="Yang P."/>
            <person name="Li Q."/>
            <person name="Li C."/>
            <person name="Zhang P."/>
            <person name="Huang Z."/>
            <person name="Berger S.L."/>
            <person name="Reinberg D."/>
            <person name="Wang J."/>
            <person name="Liebig J."/>
        </authorList>
    </citation>
    <scope>NUCLEOTIDE SEQUENCE [LARGE SCALE GENOMIC DNA]</scope>
    <source>
        <strain evidence="1 2">R22 G/1</strain>
    </source>
</reference>
<name>E2BNR8_HARSA</name>
<proteinExistence type="predicted"/>